<dbReference type="EMBL" id="JAGGJX010000001">
    <property type="protein sequence ID" value="MBP1853730.1"/>
    <property type="molecule type" value="Genomic_DNA"/>
</dbReference>
<dbReference type="CDD" id="cd02696">
    <property type="entry name" value="MurNAc-LAA"/>
    <property type="match status" value="1"/>
</dbReference>
<dbReference type="SMART" id="SM00646">
    <property type="entry name" value="Ami_3"/>
    <property type="match status" value="1"/>
</dbReference>
<dbReference type="Gene3D" id="3.40.50.12090">
    <property type="match status" value="1"/>
</dbReference>
<proteinExistence type="predicted"/>
<dbReference type="Gene3D" id="3.40.630.40">
    <property type="entry name" value="Zn-dependent exopeptidases"/>
    <property type="match status" value="1"/>
</dbReference>
<evidence type="ECO:0000313" key="3">
    <source>
        <dbReference type="Proteomes" id="UP000767291"/>
    </source>
</evidence>
<keyword evidence="3" id="KW-1185">Reference proteome</keyword>
<gene>
    <name evidence="2" type="ORF">J2Z43_000120</name>
</gene>
<accession>A0ABS4E6Z3</accession>
<dbReference type="EC" id="3.5.1.28" evidence="2"/>
<comment type="caution">
    <text evidence="2">The sequence shown here is derived from an EMBL/GenBank/DDBJ whole genome shotgun (WGS) entry which is preliminary data.</text>
</comment>
<dbReference type="InterPro" id="IPR002508">
    <property type="entry name" value="MurNAc-LAA_cat"/>
</dbReference>
<protein>
    <submittedName>
        <fullName evidence="2">N-acetylmuramoyl-L-alanine amidase</fullName>
        <ecNumber evidence="2">3.5.1.28</ecNumber>
    </submittedName>
</protein>
<sequence length="290" mass="32081">MIKFNSLAIHGGHGLDGKPGSGAVGVVYNGSNTIITKESTQDRLVVKYIKEYAKPYVDKIYDCTVDNGTSQNDILNKLVAKHNEVNADINLSIHFNSGAKDERGNGRTTGVEVLVYNPKTSNPEADRICNSIERLGFKNRKLKDGSGKAVIRKTKKKMLLIECCFLDDLDDIKLYDAKSMAKAIVEGLFDVKIGEDVATPPVPQTYENAIIYSGDRDKAVAIIMKEFLPNSIIVDIVDYKSYMCRNAYAIGGGASKGLEKFPDNVTKFVGNDFKETYRLVVGWLEGKKYM</sequence>
<name>A0ABS4E6Z3_9FIRM</name>
<dbReference type="RefSeq" id="WP_209455387.1">
    <property type="nucleotide sequence ID" value="NZ_BAAACS010000017.1"/>
</dbReference>
<feature type="domain" description="MurNAc-LAA" evidence="1">
    <location>
        <begin position="79"/>
        <end position="189"/>
    </location>
</feature>
<dbReference type="SUPFAM" id="SSF53187">
    <property type="entry name" value="Zn-dependent exopeptidases"/>
    <property type="match status" value="1"/>
</dbReference>
<reference evidence="2 3" key="1">
    <citation type="submission" date="2021-03" db="EMBL/GenBank/DDBJ databases">
        <title>Genomic Encyclopedia of Type Strains, Phase IV (KMG-IV): sequencing the most valuable type-strain genomes for metagenomic binning, comparative biology and taxonomic classification.</title>
        <authorList>
            <person name="Goeker M."/>
        </authorList>
    </citation>
    <scope>NUCLEOTIDE SEQUENCE [LARGE SCALE GENOMIC DNA]</scope>
    <source>
        <strain evidence="2 3">DSM 1289</strain>
    </source>
</reference>
<dbReference type="GO" id="GO:0008745">
    <property type="term" value="F:N-acetylmuramoyl-L-alanine amidase activity"/>
    <property type="evidence" value="ECO:0007669"/>
    <property type="project" value="UniProtKB-EC"/>
</dbReference>
<dbReference type="Pfam" id="PF01520">
    <property type="entry name" value="Amidase_3"/>
    <property type="match status" value="1"/>
</dbReference>
<organism evidence="2 3">
    <name type="scientific">Metaclostridioides mangenotii</name>
    <dbReference type="NCBI Taxonomy" id="1540"/>
    <lineage>
        <taxon>Bacteria</taxon>
        <taxon>Bacillati</taxon>
        <taxon>Bacillota</taxon>
        <taxon>Clostridia</taxon>
        <taxon>Peptostreptococcales</taxon>
        <taxon>Peptostreptococcaceae</taxon>
        <taxon>Metaclostridioides</taxon>
    </lineage>
</organism>
<dbReference type="Proteomes" id="UP000767291">
    <property type="component" value="Unassembled WGS sequence"/>
</dbReference>
<evidence type="ECO:0000259" key="1">
    <source>
        <dbReference type="SMART" id="SM00646"/>
    </source>
</evidence>
<evidence type="ECO:0000313" key="2">
    <source>
        <dbReference type="EMBL" id="MBP1853730.1"/>
    </source>
</evidence>
<keyword evidence="2" id="KW-0378">Hydrolase</keyword>